<comment type="subcellular location">
    <subcellularLocation>
        <location evidence="1">Cytoplasm</location>
    </subcellularLocation>
</comment>
<protein>
    <submittedName>
        <fullName evidence="5">ANTH-domain-containing protein</fullName>
    </submittedName>
</protein>
<feature type="compositionally biased region" description="Polar residues" evidence="3">
    <location>
        <begin position="537"/>
        <end position="559"/>
    </location>
</feature>
<dbReference type="GO" id="GO:0005546">
    <property type="term" value="F:phosphatidylinositol-4,5-bisphosphate binding"/>
    <property type="evidence" value="ECO:0007669"/>
    <property type="project" value="TreeGrafter"/>
</dbReference>
<dbReference type="FunCoup" id="A0A3N4LJL6">
    <property type="interactions" value="417"/>
</dbReference>
<evidence type="ECO:0000256" key="1">
    <source>
        <dbReference type="ARBA" id="ARBA00004496"/>
    </source>
</evidence>
<dbReference type="Proteomes" id="UP000267821">
    <property type="component" value="Unassembled WGS sequence"/>
</dbReference>
<feature type="region of interest" description="Disordered" evidence="3">
    <location>
        <begin position="619"/>
        <end position="652"/>
    </location>
</feature>
<dbReference type="AlphaFoldDB" id="A0A3N4LJL6"/>
<dbReference type="SUPFAM" id="SSF48464">
    <property type="entry name" value="ENTH/VHS domain"/>
    <property type="match status" value="1"/>
</dbReference>
<proteinExistence type="predicted"/>
<dbReference type="GO" id="GO:0030136">
    <property type="term" value="C:clathrin-coated vesicle"/>
    <property type="evidence" value="ECO:0007669"/>
    <property type="project" value="InterPro"/>
</dbReference>
<dbReference type="FunFam" id="1.25.40.90:FF:000025">
    <property type="entry name" value="ENTH domain protein"/>
    <property type="match status" value="1"/>
</dbReference>
<dbReference type="OrthoDB" id="44015at2759"/>
<feature type="compositionally biased region" description="Polar residues" evidence="3">
    <location>
        <begin position="284"/>
        <end position="304"/>
    </location>
</feature>
<feature type="compositionally biased region" description="Polar residues" evidence="3">
    <location>
        <begin position="514"/>
        <end position="530"/>
    </location>
</feature>
<evidence type="ECO:0000256" key="2">
    <source>
        <dbReference type="ARBA" id="ARBA00022490"/>
    </source>
</evidence>
<gene>
    <name evidence="5" type="ORF">L211DRAFT_858323</name>
</gene>
<dbReference type="InterPro" id="IPR008942">
    <property type="entry name" value="ENTH_VHS"/>
</dbReference>
<dbReference type="PROSITE" id="PS50942">
    <property type="entry name" value="ENTH"/>
    <property type="match status" value="1"/>
</dbReference>
<reference evidence="5 6" key="1">
    <citation type="journal article" date="2018" name="Nat. Ecol. Evol.">
        <title>Pezizomycetes genomes reveal the molecular basis of ectomycorrhizal truffle lifestyle.</title>
        <authorList>
            <person name="Murat C."/>
            <person name="Payen T."/>
            <person name="Noel B."/>
            <person name="Kuo A."/>
            <person name="Morin E."/>
            <person name="Chen J."/>
            <person name="Kohler A."/>
            <person name="Krizsan K."/>
            <person name="Balestrini R."/>
            <person name="Da Silva C."/>
            <person name="Montanini B."/>
            <person name="Hainaut M."/>
            <person name="Levati E."/>
            <person name="Barry K.W."/>
            <person name="Belfiori B."/>
            <person name="Cichocki N."/>
            <person name="Clum A."/>
            <person name="Dockter R.B."/>
            <person name="Fauchery L."/>
            <person name="Guy J."/>
            <person name="Iotti M."/>
            <person name="Le Tacon F."/>
            <person name="Lindquist E.A."/>
            <person name="Lipzen A."/>
            <person name="Malagnac F."/>
            <person name="Mello A."/>
            <person name="Molinier V."/>
            <person name="Miyauchi S."/>
            <person name="Poulain J."/>
            <person name="Riccioni C."/>
            <person name="Rubini A."/>
            <person name="Sitrit Y."/>
            <person name="Splivallo R."/>
            <person name="Traeger S."/>
            <person name="Wang M."/>
            <person name="Zifcakova L."/>
            <person name="Wipf D."/>
            <person name="Zambonelli A."/>
            <person name="Paolocci F."/>
            <person name="Nowrousian M."/>
            <person name="Ottonello S."/>
            <person name="Baldrian P."/>
            <person name="Spatafora J.W."/>
            <person name="Henrissat B."/>
            <person name="Nagy L.G."/>
            <person name="Aury J.M."/>
            <person name="Wincker P."/>
            <person name="Grigoriev I.V."/>
            <person name="Bonfante P."/>
            <person name="Martin F.M."/>
        </authorList>
    </citation>
    <scope>NUCLEOTIDE SEQUENCE [LARGE SCALE GENOMIC DNA]</scope>
    <source>
        <strain evidence="5 6">ATCC MYA-4762</strain>
    </source>
</reference>
<dbReference type="GO" id="GO:0005545">
    <property type="term" value="F:1-phosphatidylinositol binding"/>
    <property type="evidence" value="ECO:0007669"/>
    <property type="project" value="InterPro"/>
</dbReference>
<feature type="region of interest" description="Disordered" evidence="3">
    <location>
        <begin position="276"/>
        <end position="326"/>
    </location>
</feature>
<dbReference type="EMBL" id="ML121558">
    <property type="protein sequence ID" value="RPB21602.1"/>
    <property type="molecule type" value="Genomic_DNA"/>
</dbReference>
<feature type="domain" description="ENTH" evidence="4">
    <location>
        <begin position="1"/>
        <end position="124"/>
    </location>
</feature>
<evidence type="ECO:0000259" key="4">
    <source>
        <dbReference type="PROSITE" id="PS50942"/>
    </source>
</evidence>
<dbReference type="GO" id="GO:0072583">
    <property type="term" value="P:clathrin-dependent endocytosis"/>
    <property type="evidence" value="ECO:0007669"/>
    <property type="project" value="InterPro"/>
</dbReference>
<dbReference type="Gene3D" id="1.20.58.150">
    <property type="entry name" value="ANTH domain"/>
    <property type="match status" value="1"/>
</dbReference>
<dbReference type="InterPro" id="IPR011417">
    <property type="entry name" value="ANTH_dom"/>
</dbReference>
<dbReference type="STRING" id="1051890.A0A3N4LJL6"/>
<dbReference type="FunFam" id="1.20.58.150:FF:000004">
    <property type="entry name" value="ENTH domain protein"/>
    <property type="match status" value="1"/>
</dbReference>
<dbReference type="GO" id="GO:0048268">
    <property type="term" value="P:clathrin coat assembly"/>
    <property type="evidence" value="ECO:0007669"/>
    <property type="project" value="InterPro"/>
</dbReference>
<dbReference type="GO" id="GO:0000149">
    <property type="term" value="F:SNARE binding"/>
    <property type="evidence" value="ECO:0007669"/>
    <property type="project" value="TreeGrafter"/>
</dbReference>
<dbReference type="PANTHER" id="PTHR22951:SF5">
    <property type="entry name" value="PHOSPHATIDYLINOSITOL-BINDING CLATHRIN ASSEMBLY PROTEIN LAP"/>
    <property type="match status" value="1"/>
</dbReference>
<name>A0A3N4LJL6_9PEZI</name>
<feature type="compositionally biased region" description="Polar residues" evidence="3">
    <location>
        <begin position="314"/>
        <end position="326"/>
    </location>
</feature>
<dbReference type="GO" id="GO:0006900">
    <property type="term" value="P:vesicle budding from membrane"/>
    <property type="evidence" value="ECO:0007669"/>
    <property type="project" value="TreeGrafter"/>
</dbReference>
<evidence type="ECO:0000313" key="6">
    <source>
        <dbReference type="Proteomes" id="UP000267821"/>
    </source>
</evidence>
<keyword evidence="2" id="KW-0963">Cytoplasm</keyword>
<sequence length="652" mass="72640">MASSFEKSVKGATKVKLAAPKSKYVEHILIATHAGEAGIAEVFRALNNRLKDQTWTIVFKSLIIVHLMIREGEKDVTLKYLRKNPRTITVSHYTDVQEQGRNIRHYSQYLHERARAYGDVKTDYVRNGEGRLRKLSIEKGLLREVECVQQQIRSLLRCSFLDNEVDNEITLTAFRLLVMDLLVFFHVVNEGVINVLEHYFEMSRYDAERALEIYKTFTKQTADVVEYLQTARRLETSTRLQIPNLKHAPTSLTQSLEEYLHDPDFDINRRQYLASQDAKRNGGKSVSANTSMQNAKDASKQSFPSPKAAAKVPQATTKTAAEVPAQQQPKVATDLIDFFDSIETEQTTLLTNDTQQAQQQRLAMAQSQYQQANLAQPSFIQQPMQQPQQFSQQVNDYGTYPSYNTGNFLQAPVSTSGPGQQPPLQPVQTDFTGHGFGGYTPQNQNSVSVPPMPTVPQQFQGQLFQQPIVQQPFQHAPIQQFQIQPQQTSSPSLSIPMSQDTNPFRHSMMMTGASPTSFASPQTPQKSTNPFARAAQATGTSPLTSYPTGPVTSSPYATSPTIQQPLRSAQTGTNPFARNLAASQAPPMPPMQPITGSGPASMLSVQATGVTNPFRASMMMQQQQQQQLNGQPTGSVRGWENIESIPVFPRKN</sequence>
<dbReference type="Pfam" id="PF07651">
    <property type="entry name" value="ANTH"/>
    <property type="match status" value="1"/>
</dbReference>
<feature type="region of interest" description="Disordered" evidence="3">
    <location>
        <begin position="514"/>
        <end position="559"/>
    </location>
</feature>
<dbReference type="GO" id="GO:0005905">
    <property type="term" value="C:clathrin-coated pit"/>
    <property type="evidence" value="ECO:0007669"/>
    <property type="project" value="TreeGrafter"/>
</dbReference>
<organism evidence="5 6">
    <name type="scientific">Terfezia boudieri ATCC MYA-4762</name>
    <dbReference type="NCBI Taxonomy" id="1051890"/>
    <lineage>
        <taxon>Eukaryota</taxon>
        <taxon>Fungi</taxon>
        <taxon>Dikarya</taxon>
        <taxon>Ascomycota</taxon>
        <taxon>Pezizomycotina</taxon>
        <taxon>Pezizomycetes</taxon>
        <taxon>Pezizales</taxon>
        <taxon>Pezizaceae</taxon>
        <taxon>Terfezia</taxon>
    </lineage>
</organism>
<dbReference type="InParanoid" id="A0A3N4LJL6"/>
<dbReference type="InterPro" id="IPR045192">
    <property type="entry name" value="AP180-like"/>
</dbReference>
<dbReference type="CDD" id="cd16988">
    <property type="entry name" value="ANTH_N_YAP180"/>
    <property type="match status" value="1"/>
</dbReference>
<dbReference type="PANTHER" id="PTHR22951">
    <property type="entry name" value="CLATHRIN ASSEMBLY PROTEIN"/>
    <property type="match status" value="1"/>
</dbReference>
<dbReference type="InterPro" id="IPR013809">
    <property type="entry name" value="ENTH"/>
</dbReference>
<dbReference type="Gene3D" id="1.25.40.90">
    <property type="match status" value="1"/>
</dbReference>
<dbReference type="SMART" id="SM00273">
    <property type="entry name" value="ENTH"/>
    <property type="match status" value="1"/>
</dbReference>
<dbReference type="SUPFAM" id="SSF89009">
    <property type="entry name" value="GAT-like domain"/>
    <property type="match status" value="1"/>
</dbReference>
<dbReference type="GO" id="GO:0032050">
    <property type="term" value="F:clathrin heavy chain binding"/>
    <property type="evidence" value="ECO:0007669"/>
    <property type="project" value="TreeGrafter"/>
</dbReference>
<keyword evidence="6" id="KW-1185">Reference proteome</keyword>
<accession>A0A3N4LJL6</accession>
<evidence type="ECO:0000313" key="5">
    <source>
        <dbReference type="EMBL" id="RPB21602.1"/>
    </source>
</evidence>
<dbReference type="InterPro" id="IPR014712">
    <property type="entry name" value="ANTH_dom_sf"/>
</dbReference>
<evidence type="ECO:0000256" key="3">
    <source>
        <dbReference type="SAM" id="MobiDB-lite"/>
    </source>
</evidence>